<dbReference type="HOGENOM" id="CLU_079547_0_0_2"/>
<organism evidence="2 3">
    <name type="scientific">Pyrobaculum oguniense (strain DSM 13380 / JCM 10595 / TE7)</name>
    <dbReference type="NCBI Taxonomy" id="698757"/>
    <lineage>
        <taxon>Archaea</taxon>
        <taxon>Thermoproteota</taxon>
        <taxon>Thermoprotei</taxon>
        <taxon>Thermoproteales</taxon>
        <taxon>Thermoproteaceae</taxon>
        <taxon>Pyrobaculum</taxon>
    </lineage>
</organism>
<dbReference type="EMBL" id="CP003316">
    <property type="protein sequence ID" value="AFA39604.1"/>
    <property type="molecule type" value="Genomic_DNA"/>
</dbReference>
<dbReference type="GO" id="GO:0009898">
    <property type="term" value="C:cytoplasmic side of plasma membrane"/>
    <property type="evidence" value="ECO:0007669"/>
    <property type="project" value="TreeGrafter"/>
</dbReference>
<proteinExistence type="predicted"/>
<gene>
    <name evidence="2" type="ordered locus">Pogu_1577</name>
</gene>
<dbReference type="Pfam" id="PF13614">
    <property type="entry name" value="AAA_31"/>
    <property type="match status" value="1"/>
</dbReference>
<dbReference type="InterPro" id="IPR025669">
    <property type="entry name" value="AAA_dom"/>
</dbReference>
<dbReference type="CDD" id="cd02042">
    <property type="entry name" value="ParAB_family"/>
    <property type="match status" value="1"/>
</dbReference>
<name>H6Q975_PYROT</name>
<dbReference type="Gene3D" id="3.40.50.300">
    <property type="entry name" value="P-loop containing nucleotide triphosphate hydrolases"/>
    <property type="match status" value="1"/>
</dbReference>
<evidence type="ECO:0000313" key="3">
    <source>
        <dbReference type="Proteomes" id="UP000009062"/>
    </source>
</evidence>
<feature type="domain" description="AAA" evidence="1">
    <location>
        <begin position="1"/>
        <end position="163"/>
    </location>
</feature>
<protein>
    <submittedName>
        <fullName evidence="2">ATPases involved in chromosome partitioning</fullName>
    </submittedName>
</protein>
<dbReference type="GO" id="GO:0051782">
    <property type="term" value="P:negative regulation of cell division"/>
    <property type="evidence" value="ECO:0007669"/>
    <property type="project" value="TreeGrafter"/>
</dbReference>
<dbReference type="FunFam" id="3.40.50.300:FF:004346">
    <property type="entry name" value="ATPases involved in chromosome partitioning"/>
    <property type="match status" value="1"/>
</dbReference>
<dbReference type="GO" id="GO:0016887">
    <property type="term" value="F:ATP hydrolysis activity"/>
    <property type="evidence" value="ECO:0007669"/>
    <property type="project" value="TreeGrafter"/>
</dbReference>
<dbReference type="GO" id="GO:0005524">
    <property type="term" value="F:ATP binding"/>
    <property type="evidence" value="ECO:0007669"/>
    <property type="project" value="TreeGrafter"/>
</dbReference>
<dbReference type="Proteomes" id="UP000009062">
    <property type="component" value="Chromosome"/>
</dbReference>
<evidence type="ECO:0000313" key="2">
    <source>
        <dbReference type="EMBL" id="AFA39604.1"/>
    </source>
</evidence>
<dbReference type="InterPro" id="IPR050625">
    <property type="entry name" value="ParA/MinD_ATPase"/>
</dbReference>
<dbReference type="AlphaFoldDB" id="H6Q975"/>
<accession>H6Q975</accession>
<reference evidence="2 3" key="1">
    <citation type="journal article" date="2012" name="Stand. Genomic Sci.">
        <title>Complete genome sequence of Pyrobaculum oguniense.</title>
        <authorList>
            <person name="Bernick D.L."/>
            <person name="Karplus K."/>
            <person name="Lui L.M."/>
            <person name="Coker J.K."/>
            <person name="Murphy J.N."/>
            <person name="Chan P.P."/>
            <person name="Cozen A.E."/>
            <person name="Lowe T.M."/>
        </authorList>
    </citation>
    <scope>NUCLEOTIDE SEQUENCE [LARGE SCALE GENOMIC DNA]</scope>
    <source>
        <strain evidence="2 3">TE7</strain>
    </source>
</reference>
<dbReference type="PANTHER" id="PTHR43384">
    <property type="entry name" value="SEPTUM SITE-DETERMINING PROTEIN MIND HOMOLOG, CHLOROPLASTIC-RELATED"/>
    <property type="match status" value="1"/>
</dbReference>
<dbReference type="KEGG" id="pog:Pogu_1577"/>
<dbReference type="eggNOG" id="arCOG00599">
    <property type="taxonomic scope" value="Archaea"/>
</dbReference>
<dbReference type="InterPro" id="IPR027417">
    <property type="entry name" value="P-loop_NTPase"/>
</dbReference>
<dbReference type="SUPFAM" id="SSF52540">
    <property type="entry name" value="P-loop containing nucleoside triphosphate hydrolases"/>
    <property type="match status" value="1"/>
</dbReference>
<evidence type="ECO:0000259" key="1">
    <source>
        <dbReference type="Pfam" id="PF13614"/>
    </source>
</evidence>
<keyword evidence="3" id="KW-1185">Reference proteome</keyword>
<dbReference type="STRING" id="698757.Pogu_1577"/>
<dbReference type="GO" id="GO:0005829">
    <property type="term" value="C:cytosol"/>
    <property type="evidence" value="ECO:0007669"/>
    <property type="project" value="TreeGrafter"/>
</dbReference>
<sequence>MHTISFVSASGGAGKTLFSILTAGALAIRGKKVLLIDMDPSASATLYLLDKYVEDCNLQTLLKNLVDYKLGRAARRADVNDCLARHRVAGAEASSFDLLPGGNLSDIQSEVFQVSGWNRLMADLVAPIESGYDYVIVDSPNWLFPLFPMTVSLSSLYVVMTRPGKSEIEKTKVFLQRVFAIMDRQFGIAQPQIYALVVLNQIRQNAQPDEVEREGKAAYDGLSREFPGIKFAYSDKKAKYYGEKKESAFWGFKYYEDLRLDSYKQNGHVLASSKVREEKPKLQFRAYLELFTKFVEETAVYERLVE</sequence>
<dbReference type="PANTHER" id="PTHR43384:SF10">
    <property type="entry name" value="ATPASE INVOLVED IN CHROMOSOME PARTITIONING, PARA_MIND FAMILY"/>
    <property type="match status" value="1"/>
</dbReference>